<dbReference type="EnsemblMetazoa" id="GMOY000647-RA">
    <property type="protein sequence ID" value="GMOY000647-PA"/>
    <property type="gene ID" value="GMOY000647"/>
</dbReference>
<dbReference type="PhylomeDB" id="A0A1B0FAU9"/>
<dbReference type="GO" id="GO:0046872">
    <property type="term" value="F:metal ion binding"/>
    <property type="evidence" value="ECO:0007669"/>
    <property type="project" value="UniProtKB-KW"/>
</dbReference>
<evidence type="ECO:0000256" key="1">
    <source>
        <dbReference type="ARBA" id="ARBA00001933"/>
    </source>
</evidence>
<evidence type="ECO:0000256" key="2">
    <source>
        <dbReference type="ARBA" id="ARBA00006490"/>
    </source>
</evidence>
<dbReference type="InterPro" id="IPR020578">
    <property type="entry name" value="Aminotrans_V_PyrdxlP_BS"/>
</dbReference>
<dbReference type="PANTHER" id="PTHR11601">
    <property type="entry name" value="CYSTEINE DESULFURYLASE FAMILY MEMBER"/>
    <property type="match status" value="1"/>
</dbReference>
<organism evidence="9 10">
    <name type="scientific">Glossina morsitans morsitans</name>
    <name type="common">Savannah tsetse fly</name>
    <dbReference type="NCBI Taxonomy" id="37546"/>
    <lineage>
        <taxon>Eukaryota</taxon>
        <taxon>Metazoa</taxon>
        <taxon>Ecdysozoa</taxon>
        <taxon>Arthropoda</taxon>
        <taxon>Hexapoda</taxon>
        <taxon>Insecta</taxon>
        <taxon>Pterygota</taxon>
        <taxon>Neoptera</taxon>
        <taxon>Endopterygota</taxon>
        <taxon>Diptera</taxon>
        <taxon>Brachycera</taxon>
        <taxon>Muscomorpha</taxon>
        <taxon>Hippoboscoidea</taxon>
        <taxon>Glossinidae</taxon>
        <taxon>Glossina</taxon>
    </lineage>
</organism>
<dbReference type="Proteomes" id="UP000092444">
    <property type="component" value="Unassembled WGS sequence"/>
</dbReference>
<dbReference type="InterPro" id="IPR015421">
    <property type="entry name" value="PyrdxlP-dep_Trfase_major"/>
</dbReference>
<comment type="similarity">
    <text evidence="2">Belongs to the class-V pyridoxal-phosphate-dependent aminotransferase family. NifS/IscS subfamily.</text>
</comment>
<dbReference type="AlphaFoldDB" id="A0A1B0FAU9"/>
<dbReference type="GO" id="GO:0003824">
    <property type="term" value="F:catalytic activity"/>
    <property type="evidence" value="ECO:0007669"/>
    <property type="project" value="UniProtKB-ARBA"/>
</dbReference>
<accession>A0A1B0FAU9</accession>
<dbReference type="GO" id="GO:0051536">
    <property type="term" value="F:iron-sulfur cluster binding"/>
    <property type="evidence" value="ECO:0007669"/>
    <property type="project" value="UniProtKB-KW"/>
</dbReference>
<dbReference type="STRING" id="37546.A0A1B0FAU9"/>
<name>A0A1B0FAU9_GLOMM</name>
<dbReference type="EMBL" id="CCAG010020513">
    <property type="status" value="NOT_ANNOTATED_CDS"/>
    <property type="molecule type" value="Genomic_DNA"/>
</dbReference>
<keyword evidence="6" id="KW-0411">Iron-sulfur</keyword>
<evidence type="ECO:0000313" key="9">
    <source>
        <dbReference type="EnsemblMetazoa" id="GMOY000647-PA"/>
    </source>
</evidence>
<dbReference type="VEuPathDB" id="VectorBase:GMOY000647"/>
<evidence type="ECO:0000256" key="4">
    <source>
        <dbReference type="ARBA" id="ARBA00022898"/>
    </source>
</evidence>
<dbReference type="PANTHER" id="PTHR11601:SF34">
    <property type="entry name" value="CYSTEINE DESULFURASE"/>
    <property type="match status" value="1"/>
</dbReference>
<sequence>MNVESKKIHDTKIKLPIFLDYQSTTKVDPRVLEVMIPYFGEFSNAHSRSHSFGWTAEEAAEKARKHIADLVNADSKEIILTSDAAQSFGKVPIDVNEMCVDLMSLSSHKIYGPMGIGALYVRRKNPRVRLIPLISGGGQERGMRSGTVPTPLAVGFGEAARIAREEMKKEQLEWKN</sequence>
<protein>
    <recommendedName>
        <fullName evidence="8">Aminotransferase class V domain-containing protein</fullName>
    </recommendedName>
</protein>
<evidence type="ECO:0000256" key="7">
    <source>
        <dbReference type="RuleBase" id="RU004504"/>
    </source>
</evidence>
<comment type="cofactor">
    <cofactor evidence="1 7">
        <name>pyridoxal 5'-phosphate</name>
        <dbReference type="ChEBI" id="CHEBI:597326"/>
    </cofactor>
</comment>
<evidence type="ECO:0000256" key="5">
    <source>
        <dbReference type="ARBA" id="ARBA00023004"/>
    </source>
</evidence>
<dbReference type="Gene3D" id="3.40.640.10">
    <property type="entry name" value="Type I PLP-dependent aspartate aminotransferase-like (Major domain)"/>
    <property type="match status" value="2"/>
</dbReference>
<evidence type="ECO:0000256" key="6">
    <source>
        <dbReference type="ARBA" id="ARBA00023014"/>
    </source>
</evidence>
<dbReference type="InterPro" id="IPR015424">
    <property type="entry name" value="PyrdxlP-dep_Trfase"/>
</dbReference>
<keyword evidence="4" id="KW-0663">Pyridoxal phosphate</keyword>
<reference evidence="9" key="1">
    <citation type="submission" date="2020-05" db="UniProtKB">
        <authorList>
            <consortium name="EnsemblMetazoa"/>
        </authorList>
    </citation>
    <scope>IDENTIFICATION</scope>
    <source>
        <strain evidence="9">Yale</strain>
    </source>
</reference>
<dbReference type="Pfam" id="PF00266">
    <property type="entry name" value="Aminotran_5"/>
    <property type="match status" value="1"/>
</dbReference>
<proteinExistence type="inferred from homology"/>
<dbReference type="InterPro" id="IPR000192">
    <property type="entry name" value="Aminotrans_V_dom"/>
</dbReference>
<feature type="domain" description="Aminotransferase class V" evidence="8">
    <location>
        <begin position="77"/>
        <end position="172"/>
    </location>
</feature>
<dbReference type="SUPFAM" id="SSF53383">
    <property type="entry name" value="PLP-dependent transferases"/>
    <property type="match status" value="2"/>
</dbReference>
<keyword evidence="10" id="KW-1185">Reference proteome</keyword>
<keyword evidence="5" id="KW-0408">Iron</keyword>
<evidence type="ECO:0000313" key="10">
    <source>
        <dbReference type="Proteomes" id="UP000092444"/>
    </source>
</evidence>
<evidence type="ECO:0000259" key="8">
    <source>
        <dbReference type="Pfam" id="PF00266"/>
    </source>
</evidence>
<keyword evidence="3" id="KW-0479">Metal-binding</keyword>
<evidence type="ECO:0000256" key="3">
    <source>
        <dbReference type="ARBA" id="ARBA00022723"/>
    </source>
</evidence>
<dbReference type="PROSITE" id="PS00595">
    <property type="entry name" value="AA_TRANSFER_CLASS_5"/>
    <property type="match status" value="1"/>
</dbReference>